<comment type="caution">
    <text evidence="1">The sequence shown here is derived from an EMBL/GenBank/DDBJ whole genome shotgun (WGS) entry which is preliminary data.</text>
</comment>
<dbReference type="Proteomes" id="UP001159405">
    <property type="component" value="Unassembled WGS sequence"/>
</dbReference>
<feature type="non-terminal residue" evidence="1">
    <location>
        <position position="371"/>
    </location>
</feature>
<dbReference type="PANTHER" id="PTHR47679">
    <property type="entry name" value="PROTEIN TORNADO 1"/>
    <property type="match status" value="1"/>
</dbReference>
<evidence type="ECO:0008006" key="3">
    <source>
        <dbReference type="Google" id="ProtNLM"/>
    </source>
</evidence>
<keyword evidence="2" id="KW-1185">Reference proteome</keyword>
<evidence type="ECO:0000313" key="1">
    <source>
        <dbReference type="EMBL" id="CAH3187038.1"/>
    </source>
</evidence>
<gene>
    <name evidence="1" type="ORF">PLOB_00036555</name>
</gene>
<protein>
    <recommendedName>
        <fullName evidence="3">RNI-like protein</fullName>
    </recommendedName>
</protein>
<name>A0ABN8SBA9_9CNID</name>
<dbReference type="SUPFAM" id="SSF52047">
    <property type="entry name" value="RNI-like"/>
    <property type="match status" value="1"/>
</dbReference>
<reference evidence="1 2" key="1">
    <citation type="submission" date="2022-05" db="EMBL/GenBank/DDBJ databases">
        <authorList>
            <consortium name="Genoscope - CEA"/>
            <person name="William W."/>
        </authorList>
    </citation>
    <scope>NUCLEOTIDE SEQUENCE [LARGE SCALE GENOMIC DNA]</scope>
</reference>
<dbReference type="EMBL" id="CALNXK010000518">
    <property type="protein sequence ID" value="CAH3187038.1"/>
    <property type="molecule type" value="Genomic_DNA"/>
</dbReference>
<dbReference type="PANTHER" id="PTHR47679:SF1">
    <property type="entry name" value="PROTEIN TORNADO 1"/>
    <property type="match status" value="1"/>
</dbReference>
<dbReference type="Gene3D" id="3.80.10.10">
    <property type="entry name" value="Ribonuclease Inhibitor"/>
    <property type="match status" value="2"/>
</dbReference>
<evidence type="ECO:0000313" key="2">
    <source>
        <dbReference type="Proteomes" id="UP001159405"/>
    </source>
</evidence>
<dbReference type="InterPro" id="IPR032675">
    <property type="entry name" value="LRR_dom_sf"/>
</dbReference>
<organism evidence="1 2">
    <name type="scientific">Porites lobata</name>
    <dbReference type="NCBI Taxonomy" id="104759"/>
    <lineage>
        <taxon>Eukaryota</taxon>
        <taxon>Metazoa</taxon>
        <taxon>Cnidaria</taxon>
        <taxon>Anthozoa</taxon>
        <taxon>Hexacorallia</taxon>
        <taxon>Scleractinia</taxon>
        <taxon>Fungiina</taxon>
        <taxon>Poritidae</taxon>
        <taxon>Porites</taxon>
    </lineage>
</organism>
<accession>A0ABN8SBA9</accession>
<sequence>MAVTLCSYIPFPQHIEYIQSCSQLQILTLYSPAVTSDLANVLHSGLSGNTTLSEFTLQVSGSIPCDAAVVIGEWLAATKSLKEVTFLLNVVQDETWASAIETGLCADTAFTSVVLEVRGPMITKDWPHLLGDALAENMTLTALDLTVNNYIENKELGRELGISLLRSCSLTVLNLAIINYSNIEDGWECTLVNSLARMASLTTLSLAIDDRGGERKCESENDDLIALKSLTTLSVVMNGSNLDEFWSNFLRKCLEGNASLKKLCLVANNVESDIDFLEDTIGMPEYWGEGLADGLARTTSLNDLALTINNINSTDYYWATSVCNGLSNNESVTNLAVTVSDYHSMSAGEYAHFLKMGLTTNKSLTTLTLTV</sequence>
<proteinExistence type="predicted"/>